<protein>
    <submittedName>
        <fullName evidence="3">Predicted protein</fullName>
    </submittedName>
</protein>
<dbReference type="OrthoDB" id="680631at2759"/>
<dbReference type="PANTHER" id="PTHR36887:SF2">
    <property type="entry name" value="DUF4408 DOMAIN-CONTAINING PROTEIN"/>
    <property type="match status" value="1"/>
</dbReference>
<name>F2DFT3_HORVV</name>
<dbReference type="PANTHER" id="PTHR36887">
    <property type="entry name" value="OS01G0532300 PROTEIN"/>
    <property type="match status" value="1"/>
</dbReference>
<keyword evidence="2" id="KW-0812">Transmembrane</keyword>
<reference evidence="3" key="1">
    <citation type="journal article" date="2011" name="Plant Physiol.">
        <title>Comprehensive sequence analysis of 24,783 barley full-length cDNAs derived from 12 clone libraries.</title>
        <authorList>
            <person name="Matsumoto T."/>
            <person name="Tanaka T."/>
            <person name="Sakai H."/>
            <person name="Amano N."/>
            <person name="Kanamori H."/>
            <person name="Kurita K."/>
            <person name="Kikuta A."/>
            <person name="Kamiya K."/>
            <person name="Yamamoto M."/>
            <person name="Ikawa H."/>
            <person name="Fujii N."/>
            <person name="Hori K."/>
            <person name="Itoh T."/>
            <person name="Sato K."/>
        </authorList>
    </citation>
    <scope>NUCLEOTIDE SEQUENCE</scope>
    <source>
        <tissue evidence="3">Shoot and root</tissue>
    </source>
</reference>
<organism evidence="3">
    <name type="scientific">Hordeum vulgare subsp. vulgare</name>
    <name type="common">Domesticated barley</name>
    <dbReference type="NCBI Taxonomy" id="112509"/>
    <lineage>
        <taxon>Eukaryota</taxon>
        <taxon>Viridiplantae</taxon>
        <taxon>Streptophyta</taxon>
        <taxon>Embryophyta</taxon>
        <taxon>Tracheophyta</taxon>
        <taxon>Spermatophyta</taxon>
        <taxon>Magnoliopsida</taxon>
        <taxon>Liliopsida</taxon>
        <taxon>Poales</taxon>
        <taxon>Poaceae</taxon>
        <taxon>BOP clade</taxon>
        <taxon>Pooideae</taxon>
        <taxon>Triticodae</taxon>
        <taxon>Triticeae</taxon>
        <taxon>Hordeinae</taxon>
        <taxon>Hordeum</taxon>
    </lineage>
</organism>
<feature type="transmembrane region" description="Helical" evidence="2">
    <location>
        <begin position="39"/>
        <end position="58"/>
    </location>
</feature>
<dbReference type="AlphaFoldDB" id="F2DFT3"/>
<feature type="region of interest" description="Disordered" evidence="1">
    <location>
        <begin position="161"/>
        <end position="182"/>
    </location>
</feature>
<evidence type="ECO:0000256" key="1">
    <source>
        <dbReference type="SAM" id="MobiDB-lite"/>
    </source>
</evidence>
<dbReference type="GeneID" id="123409972"/>
<keyword evidence="2" id="KW-0472">Membrane</keyword>
<accession>F2DFT3</accession>
<proteinExistence type="evidence at transcript level"/>
<feature type="compositionally biased region" description="Acidic residues" evidence="1">
    <location>
        <begin position="170"/>
        <end position="181"/>
    </location>
</feature>
<feature type="transmembrane region" description="Helical" evidence="2">
    <location>
        <begin position="12"/>
        <end position="32"/>
    </location>
</feature>
<evidence type="ECO:0000256" key="2">
    <source>
        <dbReference type="SAM" id="Phobius"/>
    </source>
</evidence>
<dbReference type="KEGG" id="hvg:123409972"/>
<dbReference type="InParanoid" id="F2DFT3"/>
<dbReference type="OMA" id="EDCDVGM"/>
<keyword evidence="2" id="KW-1133">Transmembrane helix</keyword>
<sequence>MGLKLTLPPAALLSQAAKLGSLLVLLLLALLLPVFLRVAYGYLLFNGIVLALGIQAFVGGGDGTASIVVDDEDRHGSSSTGQVVEASSFQTAGAGLSVRPDDRAAAAAHDDHGVVPAFVVVASNIIELKIKTKEVVLKVLKKCPSTASIFFLSALNGSQQAGGEEKVRQEEEEEEDCDVGMDGDVTMSREELFANTERFIGNFRKELSMQIQ</sequence>
<dbReference type="EMBL" id="AK362750">
    <property type="protein sequence ID" value="BAJ93954.1"/>
    <property type="molecule type" value="mRNA"/>
</dbReference>
<evidence type="ECO:0000313" key="3">
    <source>
        <dbReference type="EMBL" id="BAJ93954.1"/>
    </source>
</evidence>
<dbReference type="RefSeq" id="XP_044958777.1">
    <property type="nucleotide sequence ID" value="XM_045102842.1"/>
</dbReference>